<evidence type="ECO:0000313" key="2">
    <source>
        <dbReference type="Proteomes" id="UP000694941"/>
    </source>
</evidence>
<dbReference type="InterPro" id="IPR029063">
    <property type="entry name" value="SAM-dependent_MTases_sf"/>
</dbReference>
<protein>
    <submittedName>
        <fullName evidence="3">Methyltransferase-like protein 27</fullName>
    </submittedName>
</protein>
<dbReference type="GeneID" id="106459247"/>
<proteinExistence type="predicted"/>
<dbReference type="Gene3D" id="3.40.50.150">
    <property type="entry name" value="Vaccinia Virus protein VP39"/>
    <property type="match status" value="1"/>
</dbReference>
<reference evidence="3" key="1">
    <citation type="submission" date="2025-08" db="UniProtKB">
        <authorList>
            <consortium name="RefSeq"/>
        </authorList>
    </citation>
    <scope>IDENTIFICATION</scope>
    <source>
        <tissue evidence="3">Muscle</tissue>
    </source>
</reference>
<gene>
    <name evidence="3" type="primary">LOC106459247</name>
</gene>
<accession>A0ABM1SCP7</accession>
<sequence>MPQTQFKELPQVQINEVAKDPLNEVIKNASIQERPCEETMDYYKNWASDYDKDTSDAQYKGPQITAEALEKLRLPKTARILDVAAGTGLVGEELRKKGFTNVDGLDGSQALLEIAQKKNVYRRYITALIGDDRKAPLDDNEYDAVVLSGAFSPGHLYTDCLPELIRIVKPGGYICWSMRDFSCYSERFREDKFNEGVEELCRVGLWKKVHEPYTFQNFLVGKEGKVYSMLVTK</sequence>
<dbReference type="InterPro" id="IPR041698">
    <property type="entry name" value="Methyltransf_25"/>
</dbReference>
<dbReference type="Proteomes" id="UP000694941">
    <property type="component" value="Unplaced"/>
</dbReference>
<evidence type="ECO:0000313" key="3">
    <source>
        <dbReference type="RefSeq" id="XP_022241402.1"/>
    </source>
</evidence>
<feature type="domain" description="Methyltransferase" evidence="1">
    <location>
        <begin position="80"/>
        <end position="172"/>
    </location>
</feature>
<evidence type="ECO:0000259" key="1">
    <source>
        <dbReference type="Pfam" id="PF13649"/>
    </source>
</evidence>
<dbReference type="Pfam" id="PF13649">
    <property type="entry name" value="Methyltransf_25"/>
    <property type="match status" value="1"/>
</dbReference>
<dbReference type="RefSeq" id="XP_022241402.1">
    <property type="nucleotide sequence ID" value="XM_022385694.1"/>
</dbReference>
<dbReference type="CDD" id="cd02440">
    <property type="entry name" value="AdoMet_MTases"/>
    <property type="match status" value="1"/>
</dbReference>
<organism evidence="2 3">
    <name type="scientific">Limulus polyphemus</name>
    <name type="common">Atlantic horseshoe crab</name>
    <dbReference type="NCBI Taxonomy" id="6850"/>
    <lineage>
        <taxon>Eukaryota</taxon>
        <taxon>Metazoa</taxon>
        <taxon>Ecdysozoa</taxon>
        <taxon>Arthropoda</taxon>
        <taxon>Chelicerata</taxon>
        <taxon>Merostomata</taxon>
        <taxon>Xiphosura</taxon>
        <taxon>Limulidae</taxon>
        <taxon>Limulus</taxon>
    </lineage>
</organism>
<dbReference type="PANTHER" id="PTHR43591">
    <property type="entry name" value="METHYLTRANSFERASE"/>
    <property type="match status" value="1"/>
</dbReference>
<dbReference type="PANTHER" id="PTHR43591:SF101">
    <property type="entry name" value="METHYLTRANSFERASE-LIKE PROTEIN 27"/>
    <property type="match status" value="1"/>
</dbReference>
<name>A0ABM1SCP7_LIMPO</name>
<dbReference type="SUPFAM" id="SSF53335">
    <property type="entry name" value="S-adenosyl-L-methionine-dependent methyltransferases"/>
    <property type="match status" value="1"/>
</dbReference>
<keyword evidence="2" id="KW-1185">Reference proteome</keyword>